<dbReference type="Gene3D" id="4.10.470.20">
    <property type="match status" value="1"/>
</dbReference>
<dbReference type="SUPFAM" id="SSF52058">
    <property type="entry name" value="L domain-like"/>
    <property type="match status" value="1"/>
</dbReference>
<evidence type="ECO:0000313" key="7">
    <source>
        <dbReference type="EMBL" id="KAF0692583.1"/>
    </source>
</evidence>
<keyword evidence="5" id="KW-0812">Transmembrane</keyword>
<evidence type="ECO:0000256" key="4">
    <source>
        <dbReference type="ARBA" id="ARBA00023180"/>
    </source>
</evidence>
<dbReference type="EMBL" id="VJMH01005869">
    <property type="protein sequence ID" value="KAF0692583.1"/>
    <property type="molecule type" value="Genomic_DNA"/>
</dbReference>
<reference evidence="8 9" key="1">
    <citation type="submission" date="2019-03" db="EMBL/GenBank/DDBJ databases">
        <authorList>
            <person name="Gaulin E."/>
            <person name="Dumas B."/>
        </authorList>
    </citation>
    <scope>NUCLEOTIDE SEQUENCE [LARGE SCALE GENOMIC DNA]</scope>
    <source>
        <strain evidence="8">CBS 568.67</strain>
    </source>
</reference>
<dbReference type="PANTHER" id="PTHR45712">
    <property type="entry name" value="AGAP008170-PA"/>
    <property type="match status" value="1"/>
</dbReference>
<keyword evidence="9" id="KW-1185">Reference proteome</keyword>
<feature type="transmembrane region" description="Helical" evidence="5">
    <location>
        <begin position="36"/>
        <end position="54"/>
    </location>
</feature>
<sequence length="591" mass="65768">MHTTIILYLVMWVAIISCAKGPDLKIANFRWPKTTLATYSLLICLHLYAIVAPAPRRRPCPFNMHSRMWRTWTSSLRHMAVWMEEYQDEFFIVFNVVEIACQSHQAYAYFDEIAQPSKAISYLSIVITYSFFSPLILFVRNTRAKTTLINLADSIFSFALSCGLPILAVVLTTLDYVMVNQALGRDNLWATNVALIVRLLAITNAFDYVCKLAMHLGTFIALVRFVQSLDYHETIGDKDPIPTDIPAIASSRKHLLLRVNLWVNVSWGCILTFALSRSLASHHPCPSYCIADIRPLLDDTCQCAYANINCVTLNTTDPTELLHPDAIGTRLLLLQISRCDIPSGLPPAALAPFEHLGRIMLLYTNMETWNGPLPPSIFAIFVRHSCLQAIPHALQVDLPPNIVSLYLEGSPISVIPDAVVAAWANLERLYLMNLSLQTLPESLTTTLTLWDVDFRLNNLTTLPKEWVTPNVPSLSHLKLAYFGGNPLPDAAAPWHLAQRGIPVDLSGTRISRIPTSLGGMNRMALTKRQVVLDDTPYCLSTIHANSFCKPLCAPGCFANMRGDFYCDLACFTPACGFDGGDCDDMGFDVPG</sequence>
<feature type="transmembrane region" description="Helical" evidence="5">
    <location>
        <begin position="119"/>
        <end position="139"/>
    </location>
</feature>
<dbReference type="InterPro" id="IPR050333">
    <property type="entry name" value="SLRP"/>
</dbReference>
<keyword evidence="1" id="KW-0433">Leucine-rich repeat</keyword>
<keyword evidence="3" id="KW-1015">Disulfide bond</keyword>
<organism evidence="8 9">
    <name type="scientific">Aphanomyces stellatus</name>
    <dbReference type="NCBI Taxonomy" id="120398"/>
    <lineage>
        <taxon>Eukaryota</taxon>
        <taxon>Sar</taxon>
        <taxon>Stramenopiles</taxon>
        <taxon>Oomycota</taxon>
        <taxon>Saprolegniomycetes</taxon>
        <taxon>Saprolegniales</taxon>
        <taxon>Verrucalvaceae</taxon>
        <taxon>Aphanomyces</taxon>
    </lineage>
</organism>
<name>A0A485L5C7_9STRA</name>
<evidence type="ECO:0000313" key="8">
    <source>
        <dbReference type="EMBL" id="VFT93171.1"/>
    </source>
</evidence>
<evidence type="ECO:0000313" key="9">
    <source>
        <dbReference type="Proteomes" id="UP000332933"/>
    </source>
</evidence>
<protein>
    <submittedName>
        <fullName evidence="8">Aste57867_16395 protein</fullName>
    </submittedName>
</protein>
<dbReference type="AlphaFoldDB" id="A0A485L5C7"/>
<feature type="transmembrane region" description="Helical" evidence="5">
    <location>
        <begin position="6"/>
        <end position="24"/>
    </location>
</feature>
<evidence type="ECO:0000256" key="5">
    <source>
        <dbReference type="SAM" id="Phobius"/>
    </source>
</evidence>
<keyword evidence="2" id="KW-0677">Repeat</keyword>
<feature type="domain" description="LNR" evidence="6">
    <location>
        <begin position="541"/>
        <end position="583"/>
    </location>
</feature>
<keyword evidence="5" id="KW-1133">Transmembrane helix</keyword>
<evidence type="ECO:0000256" key="3">
    <source>
        <dbReference type="ARBA" id="ARBA00023157"/>
    </source>
</evidence>
<dbReference type="PANTHER" id="PTHR45712:SF22">
    <property type="entry name" value="INSULIN-LIKE GROWTH FACTOR-BINDING PROTEIN COMPLEX ACID LABILE SUBUNIT"/>
    <property type="match status" value="1"/>
</dbReference>
<dbReference type="Pfam" id="PF00066">
    <property type="entry name" value="Notch"/>
    <property type="match status" value="1"/>
</dbReference>
<keyword evidence="5" id="KW-0472">Membrane</keyword>
<evidence type="ECO:0000259" key="6">
    <source>
        <dbReference type="SMART" id="SM00004"/>
    </source>
</evidence>
<reference evidence="7" key="2">
    <citation type="submission" date="2019-06" db="EMBL/GenBank/DDBJ databases">
        <title>Genomics analysis of Aphanomyces spp. identifies a new class of oomycete effector associated with host adaptation.</title>
        <authorList>
            <person name="Gaulin E."/>
        </authorList>
    </citation>
    <scope>NUCLEOTIDE SEQUENCE</scope>
    <source>
        <strain evidence="7">CBS 578.67</strain>
    </source>
</reference>
<dbReference type="EMBL" id="CAADRA010005890">
    <property type="protein sequence ID" value="VFT93171.1"/>
    <property type="molecule type" value="Genomic_DNA"/>
</dbReference>
<accession>A0A485L5C7</accession>
<proteinExistence type="predicted"/>
<dbReference type="SMART" id="SM00004">
    <property type="entry name" value="NL"/>
    <property type="match status" value="1"/>
</dbReference>
<evidence type="ECO:0000256" key="2">
    <source>
        <dbReference type="ARBA" id="ARBA00022737"/>
    </source>
</evidence>
<dbReference type="InterPro" id="IPR000800">
    <property type="entry name" value="Notch_dom"/>
</dbReference>
<gene>
    <name evidence="8" type="primary">Aste57867_16395</name>
    <name evidence="7" type="ORF">As57867_016338</name>
    <name evidence="8" type="ORF">ASTE57867_16395</name>
</gene>
<dbReference type="Gene3D" id="3.80.10.10">
    <property type="entry name" value="Ribonuclease Inhibitor"/>
    <property type="match status" value="1"/>
</dbReference>
<keyword evidence="4" id="KW-0325">Glycoprotein</keyword>
<feature type="transmembrane region" description="Helical" evidence="5">
    <location>
        <begin position="151"/>
        <end position="177"/>
    </location>
</feature>
<dbReference type="Proteomes" id="UP000332933">
    <property type="component" value="Unassembled WGS sequence"/>
</dbReference>
<evidence type="ECO:0000256" key="1">
    <source>
        <dbReference type="ARBA" id="ARBA00022614"/>
    </source>
</evidence>
<dbReference type="OrthoDB" id="79526at2759"/>
<dbReference type="InterPro" id="IPR032675">
    <property type="entry name" value="LRR_dom_sf"/>
</dbReference>